<protein>
    <submittedName>
        <fullName evidence="2">Uncharacterized protein</fullName>
    </submittedName>
</protein>
<proteinExistence type="predicted"/>
<accession>A0A4Z2GDL2</accession>
<comment type="caution">
    <text evidence="2">The sequence shown here is derived from an EMBL/GenBank/DDBJ whole genome shotgun (WGS) entry which is preliminary data.</text>
</comment>
<sequence>MLVACLGRTPLLFLDFLSSLSNRDDRSRFTFTLNTGGGSEGREEKEKEKKEADVARAETPPLDPLPQPGRDYSETSSDCQAQDYLPETEPLFRPPPPPPPHTDPRLNRGFIVLSVESRDKACRPPLSRDFT</sequence>
<feature type="compositionally biased region" description="Basic and acidic residues" evidence="1">
    <location>
        <begin position="40"/>
        <end position="56"/>
    </location>
</feature>
<gene>
    <name evidence="2" type="ORF">EYF80_038127</name>
</gene>
<dbReference type="EMBL" id="SRLO01000574">
    <property type="protein sequence ID" value="TNN51657.1"/>
    <property type="molecule type" value="Genomic_DNA"/>
</dbReference>
<organism evidence="2 3">
    <name type="scientific">Liparis tanakae</name>
    <name type="common">Tanaka's snailfish</name>
    <dbReference type="NCBI Taxonomy" id="230148"/>
    <lineage>
        <taxon>Eukaryota</taxon>
        <taxon>Metazoa</taxon>
        <taxon>Chordata</taxon>
        <taxon>Craniata</taxon>
        <taxon>Vertebrata</taxon>
        <taxon>Euteleostomi</taxon>
        <taxon>Actinopterygii</taxon>
        <taxon>Neopterygii</taxon>
        <taxon>Teleostei</taxon>
        <taxon>Neoteleostei</taxon>
        <taxon>Acanthomorphata</taxon>
        <taxon>Eupercaria</taxon>
        <taxon>Perciformes</taxon>
        <taxon>Cottioidei</taxon>
        <taxon>Cottales</taxon>
        <taxon>Liparidae</taxon>
        <taxon>Liparis</taxon>
    </lineage>
</organism>
<feature type="region of interest" description="Disordered" evidence="1">
    <location>
        <begin position="28"/>
        <end position="109"/>
    </location>
</feature>
<name>A0A4Z2GDL2_9TELE</name>
<dbReference type="Proteomes" id="UP000314294">
    <property type="component" value="Unassembled WGS sequence"/>
</dbReference>
<keyword evidence="3" id="KW-1185">Reference proteome</keyword>
<evidence type="ECO:0000256" key="1">
    <source>
        <dbReference type="SAM" id="MobiDB-lite"/>
    </source>
</evidence>
<dbReference type="AlphaFoldDB" id="A0A4Z2GDL2"/>
<evidence type="ECO:0000313" key="2">
    <source>
        <dbReference type="EMBL" id="TNN51657.1"/>
    </source>
</evidence>
<evidence type="ECO:0000313" key="3">
    <source>
        <dbReference type="Proteomes" id="UP000314294"/>
    </source>
</evidence>
<reference evidence="2 3" key="1">
    <citation type="submission" date="2019-03" db="EMBL/GenBank/DDBJ databases">
        <title>First draft genome of Liparis tanakae, snailfish: a comprehensive survey of snailfish specific genes.</title>
        <authorList>
            <person name="Kim W."/>
            <person name="Song I."/>
            <person name="Jeong J.-H."/>
            <person name="Kim D."/>
            <person name="Kim S."/>
            <person name="Ryu S."/>
            <person name="Song J.Y."/>
            <person name="Lee S.K."/>
        </authorList>
    </citation>
    <scope>NUCLEOTIDE SEQUENCE [LARGE SCALE GENOMIC DNA]</scope>
    <source>
        <tissue evidence="2">Muscle</tissue>
    </source>
</reference>
<feature type="compositionally biased region" description="Pro residues" evidence="1">
    <location>
        <begin position="92"/>
        <end position="101"/>
    </location>
</feature>